<dbReference type="EMBL" id="JAACXV010000184">
    <property type="protein sequence ID" value="KAF7282180.1"/>
    <property type="molecule type" value="Genomic_DNA"/>
</dbReference>
<reference evidence="2" key="1">
    <citation type="submission" date="2020-08" db="EMBL/GenBank/DDBJ databases">
        <title>Genome sequencing and assembly of the red palm weevil Rhynchophorus ferrugineus.</title>
        <authorList>
            <person name="Dias G.B."/>
            <person name="Bergman C.M."/>
            <person name="Manee M."/>
        </authorList>
    </citation>
    <scope>NUCLEOTIDE SEQUENCE</scope>
    <source>
        <strain evidence="2">AA-2017</strain>
        <tissue evidence="2">Whole larva</tissue>
    </source>
</reference>
<dbReference type="Proteomes" id="UP000625711">
    <property type="component" value="Unassembled WGS sequence"/>
</dbReference>
<dbReference type="AlphaFoldDB" id="A0A834MJ95"/>
<gene>
    <name evidence="2" type="ORF">GWI33_003067</name>
</gene>
<feature type="compositionally biased region" description="Basic and acidic residues" evidence="1">
    <location>
        <begin position="8"/>
        <end position="25"/>
    </location>
</feature>
<keyword evidence="3" id="KW-1185">Reference proteome</keyword>
<protein>
    <submittedName>
        <fullName evidence="2">Uncharacterized protein</fullName>
    </submittedName>
</protein>
<proteinExistence type="predicted"/>
<evidence type="ECO:0000313" key="3">
    <source>
        <dbReference type="Proteomes" id="UP000625711"/>
    </source>
</evidence>
<accession>A0A834MJ95</accession>
<sequence length="103" mass="10845">MTFSSPKPLEHKPPPERQFLHKNGEKLSLPGPPVDIGKIGDVRADSAISAGTGGGFRAIMLADKPQSVTGLGPEEPSGFCCVFSPNLLVMFTNGLVRPFSGPL</sequence>
<organism evidence="2 3">
    <name type="scientific">Rhynchophorus ferrugineus</name>
    <name type="common">Red palm weevil</name>
    <name type="synonym">Curculio ferrugineus</name>
    <dbReference type="NCBI Taxonomy" id="354439"/>
    <lineage>
        <taxon>Eukaryota</taxon>
        <taxon>Metazoa</taxon>
        <taxon>Ecdysozoa</taxon>
        <taxon>Arthropoda</taxon>
        <taxon>Hexapoda</taxon>
        <taxon>Insecta</taxon>
        <taxon>Pterygota</taxon>
        <taxon>Neoptera</taxon>
        <taxon>Endopterygota</taxon>
        <taxon>Coleoptera</taxon>
        <taxon>Polyphaga</taxon>
        <taxon>Cucujiformia</taxon>
        <taxon>Curculionidae</taxon>
        <taxon>Dryophthorinae</taxon>
        <taxon>Rhynchophorus</taxon>
    </lineage>
</organism>
<evidence type="ECO:0000313" key="2">
    <source>
        <dbReference type="EMBL" id="KAF7282180.1"/>
    </source>
</evidence>
<feature type="region of interest" description="Disordered" evidence="1">
    <location>
        <begin position="1"/>
        <end position="33"/>
    </location>
</feature>
<name>A0A834MJ95_RHYFE</name>
<comment type="caution">
    <text evidence="2">The sequence shown here is derived from an EMBL/GenBank/DDBJ whole genome shotgun (WGS) entry which is preliminary data.</text>
</comment>
<evidence type="ECO:0000256" key="1">
    <source>
        <dbReference type="SAM" id="MobiDB-lite"/>
    </source>
</evidence>